<dbReference type="EMBL" id="FNPE01000002">
    <property type="protein sequence ID" value="SDY12310.1"/>
    <property type="molecule type" value="Genomic_DNA"/>
</dbReference>
<name>A0A1H3HAC4_9BURK</name>
<proteinExistence type="predicted"/>
<evidence type="ECO:0000313" key="3">
    <source>
        <dbReference type="Proteomes" id="UP000183417"/>
    </source>
</evidence>
<evidence type="ECO:0000259" key="1">
    <source>
        <dbReference type="Pfam" id="PF23947"/>
    </source>
</evidence>
<dbReference type="Proteomes" id="UP000183417">
    <property type="component" value="Unassembled WGS sequence"/>
</dbReference>
<feature type="domain" description="DUF7281" evidence="1">
    <location>
        <begin position="124"/>
        <end position="282"/>
    </location>
</feature>
<evidence type="ECO:0000313" key="2">
    <source>
        <dbReference type="EMBL" id="SDY12310.1"/>
    </source>
</evidence>
<dbReference type="GeneID" id="94690495"/>
<dbReference type="Pfam" id="PF23947">
    <property type="entry name" value="DUF7281"/>
    <property type="match status" value="1"/>
</dbReference>
<organism evidence="2 3">
    <name type="scientific">Delftia lacustris</name>
    <dbReference type="NCBI Taxonomy" id="558537"/>
    <lineage>
        <taxon>Bacteria</taxon>
        <taxon>Pseudomonadati</taxon>
        <taxon>Pseudomonadota</taxon>
        <taxon>Betaproteobacteria</taxon>
        <taxon>Burkholderiales</taxon>
        <taxon>Comamonadaceae</taxon>
        <taxon>Delftia</taxon>
    </lineage>
</organism>
<dbReference type="RefSeq" id="WP_016445638.1">
    <property type="nucleotide sequence ID" value="NZ_CP141274.1"/>
</dbReference>
<gene>
    <name evidence="2" type="ORF">SAMN05421547_102555</name>
</gene>
<reference evidence="2 3" key="1">
    <citation type="submission" date="2016-10" db="EMBL/GenBank/DDBJ databases">
        <authorList>
            <person name="de Groot N.N."/>
        </authorList>
    </citation>
    <scope>NUCLEOTIDE SEQUENCE [LARGE SCALE GENOMIC DNA]</scope>
    <source>
        <strain evidence="2 3">LMG 24775</strain>
    </source>
</reference>
<dbReference type="InterPro" id="IPR055705">
    <property type="entry name" value="DUF7281"/>
</dbReference>
<protein>
    <recommendedName>
        <fullName evidence="1">DUF7281 domain-containing protein</fullName>
    </recommendedName>
</protein>
<dbReference type="AlphaFoldDB" id="A0A1H3HAC4"/>
<accession>A0A1H3HAC4</accession>
<sequence>MTEQALRAALLKLQGKSPLPASQFTSAQRMALDQFARQTGAVNCLRQGRGDVYSVCDQAVFDAHVSQLSPQVEPSIAEQLPLRAQHVAHARDSKARRHQHGSHYPLLKAVGDTVSWREVKRGAELPLSAATRDFGAASLSIQSDDAWHSEQALWLVENQALFDRTDWLPEGTQATLLYYGGQLDGRLLSWLGHRPRASQVILFADYDGVGLSNFARLREALGDACDFWLMPQWESKLARYGSVQLWRDTLRHFTTAVAQLPPSVRELTEQMQHLGMALEQEAVWLPAS</sequence>